<reference evidence="2" key="1">
    <citation type="journal article" date="2023" name="Mol. Phylogenet. Evol.">
        <title>Genome-scale phylogeny and comparative genomics of the fungal order Sordariales.</title>
        <authorList>
            <person name="Hensen N."/>
            <person name="Bonometti L."/>
            <person name="Westerberg I."/>
            <person name="Brannstrom I.O."/>
            <person name="Guillou S."/>
            <person name="Cros-Aarteil S."/>
            <person name="Calhoun S."/>
            <person name="Haridas S."/>
            <person name="Kuo A."/>
            <person name="Mondo S."/>
            <person name="Pangilinan J."/>
            <person name="Riley R."/>
            <person name="LaButti K."/>
            <person name="Andreopoulos B."/>
            <person name="Lipzen A."/>
            <person name="Chen C."/>
            <person name="Yan M."/>
            <person name="Daum C."/>
            <person name="Ng V."/>
            <person name="Clum A."/>
            <person name="Steindorff A."/>
            <person name="Ohm R.A."/>
            <person name="Martin F."/>
            <person name="Silar P."/>
            <person name="Natvig D.O."/>
            <person name="Lalanne C."/>
            <person name="Gautier V."/>
            <person name="Ament-Velasquez S.L."/>
            <person name="Kruys A."/>
            <person name="Hutchinson M.I."/>
            <person name="Powell A.J."/>
            <person name="Barry K."/>
            <person name="Miller A.N."/>
            <person name="Grigoriev I.V."/>
            <person name="Debuchy R."/>
            <person name="Gladieux P."/>
            <person name="Hiltunen Thoren M."/>
            <person name="Johannesson H."/>
        </authorList>
    </citation>
    <scope>NUCLEOTIDE SEQUENCE</scope>
    <source>
        <strain evidence="2">CBS 103.79</strain>
    </source>
</reference>
<comment type="caution">
    <text evidence="2">The sequence shown here is derived from an EMBL/GenBank/DDBJ whole genome shotgun (WGS) entry which is preliminary data.</text>
</comment>
<keyword evidence="3" id="KW-1185">Reference proteome</keyword>
<gene>
    <name evidence="2" type="ORF">C8A05DRAFT_20661</name>
</gene>
<feature type="non-terminal residue" evidence="2">
    <location>
        <position position="1"/>
    </location>
</feature>
<reference evidence="2" key="2">
    <citation type="submission" date="2023-05" db="EMBL/GenBank/DDBJ databases">
        <authorList>
            <consortium name="Lawrence Berkeley National Laboratory"/>
            <person name="Steindorff A."/>
            <person name="Hensen N."/>
            <person name="Bonometti L."/>
            <person name="Westerberg I."/>
            <person name="Brannstrom I.O."/>
            <person name="Guillou S."/>
            <person name="Cros-Aarteil S."/>
            <person name="Calhoun S."/>
            <person name="Haridas S."/>
            <person name="Kuo A."/>
            <person name="Mondo S."/>
            <person name="Pangilinan J."/>
            <person name="Riley R."/>
            <person name="Labutti K."/>
            <person name="Andreopoulos B."/>
            <person name="Lipzen A."/>
            <person name="Chen C."/>
            <person name="Yanf M."/>
            <person name="Daum C."/>
            <person name="Ng V."/>
            <person name="Clum A."/>
            <person name="Ohm R."/>
            <person name="Martin F."/>
            <person name="Silar P."/>
            <person name="Natvig D."/>
            <person name="Lalanne C."/>
            <person name="Gautier V."/>
            <person name="Ament-Velasquez S.L."/>
            <person name="Kruys A."/>
            <person name="Hutchinson M.I."/>
            <person name="Powell A.J."/>
            <person name="Barry K."/>
            <person name="Miller A.N."/>
            <person name="Grigoriev I.V."/>
            <person name="Debuchy R."/>
            <person name="Gladieux P."/>
            <person name="Thoren M.H."/>
            <person name="Johannesson H."/>
        </authorList>
    </citation>
    <scope>NUCLEOTIDE SEQUENCE</scope>
    <source>
        <strain evidence="2">CBS 103.79</strain>
    </source>
</reference>
<proteinExistence type="predicted"/>
<evidence type="ECO:0000313" key="2">
    <source>
        <dbReference type="EMBL" id="KAK3896339.1"/>
    </source>
</evidence>
<accession>A0AAN6MA02</accession>
<feature type="region of interest" description="Disordered" evidence="1">
    <location>
        <begin position="231"/>
        <end position="259"/>
    </location>
</feature>
<feature type="compositionally biased region" description="Basic and acidic residues" evidence="1">
    <location>
        <begin position="249"/>
        <end position="259"/>
    </location>
</feature>
<organism evidence="2 3">
    <name type="scientific">Staphylotrichum tortipilum</name>
    <dbReference type="NCBI Taxonomy" id="2831512"/>
    <lineage>
        <taxon>Eukaryota</taxon>
        <taxon>Fungi</taxon>
        <taxon>Dikarya</taxon>
        <taxon>Ascomycota</taxon>
        <taxon>Pezizomycotina</taxon>
        <taxon>Sordariomycetes</taxon>
        <taxon>Sordariomycetidae</taxon>
        <taxon>Sordariales</taxon>
        <taxon>Chaetomiaceae</taxon>
        <taxon>Staphylotrichum</taxon>
    </lineage>
</organism>
<dbReference type="AlphaFoldDB" id="A0AAN6MA02"/>
<dbReference type="EMBL" id="MU856802">
    <property type="protein sequence ID" value="KAK3896339.1"/>
    <property type="molecule type" value="Genomic_DNA"/>
</dbReference>
<dbReference type="Proteomes" id="UP001303889">
    <property type="component" value="Unassembled WGS sequence"/>
</dbReference>
<name>A0AAN6MA02_9PEZI</name>
<protein>
    <submittedName>
        <fullName evidence="2">Uncharacterized protein</fullName>
    </submittedName>
</protein>
<evidence type="ECO:0000313" key="3">
    <source>
        <dbReference type="Proteomes" id="UP001303889"/>
    </source>
</evidence>
<sequence length="286" mass="32305">PSPTHVCRTTREAAFSTLCLRHSSIAGFAVPFRRFMPAIDTLYMGLHQIIATLNFLGRPENASLARQLRRMAIEVSCMTGTELSHVSGFILKHALSLQTLSLVLPGTCDIPAYGMLLLPPARRCRLRDIPEAMVNELKVTSISFPRENETLPMPLRVYFARQRGRMPRSIHAPTATEDERTAWSAKDGPFSRFELKAQTFVEYRYFPAAAAAGGIPQEEWVEVCKERLLGGNSPEQEDSARAPTPRPIPRADRKDPEQYRVLDDDNGRWYTWGELRPTLPQEWVGL</sequence>
<evidence type="ECO:0000256" key="1">
    <source>
        <dbReference type="SAM" id="MobiDB-lite"/>
    </source>
</evidence>